<evidence type="ECO:0000313" key="3">
    <source>
        <dbReference type="EMBL" id="WJW68868.1"/>
    </source>
</evidence>
<accession>A0A8T7M9W5</accession>
<feature type="chain" id="PRO_5035862715" description="Lipoprotein" evidence="1">
    <location>
        <begin position="21"/>
        <end position="154"/>
    </location>
</feature>
<dbReference type="EMBL" id="JACATZ010000003">
    <property type="protein sequence ID" value="NWJ48937.1"/>
    <property type="molecule type" value="Genomic_DNA"/>
</dbReference>
<dbReference type="EMBL" id="CP128400">
    <property type="protein sequence ID" value="WJW68868.1"/>
    <property type="molecule type" value="Genomic_DNA"/>
</dbReference>
<protein>
    <recommendedName>
        <fullName evidence="6">Lipoprotein</fullName>
    </recommendedName>
</protein>
<keyword evidence="5" id="KW-1185">Reference proteome</keyword>
<evidence type="ECO:0000313" key="4">
    <source>
        <dbReference type="Proteomes" id="UP000521676"/>
    </source>
</evidence>
<reference evidence="3" key="2">
    <citation type="journal article" date="2024" name="Nature">
        <title>Anoxygenic phototroph of the Chloroflexota uses a type I reaction centre.</title>
        <authorList>
            <person name="Tsuji J.M."/>
            <person name="Shaw N.A."/>
            <person name="Nagashima S."/>
            <person name="Venkiteswaran J.J."/>
            <person name="Schiff S.L."/>
            <person name="Watanabe T."/>
            <person name="Fukui M."/>
            <person name="Hanada S."/>
            <person name="Tank M."/>
            <person name="Neufeld J.D."/>
        </authorList>
    </citation>
    <scope>NUCLEOTIDE SEQUENCE</scope>
    <source>
        <strain evidence="3">L227-S17</strain>
    </source>
</reference>
<proteinExistence type="predicted"/>
<dbReference type="Proteomes" id="UP001431572">
    <property type="component" value="Chromosome 2"/>
</dbReference>
<sequence>MKFKHVILLCLALIVLSACGDTTTAPANTAAPVTTIPAATTAALATTAAANTAAPVTTAALATTAPSDPAIELAQNAIAKDLKATLNIAQNDLEYVTILPRTFPDSSMGCPQPDYSYQQVLTPGYQITVLIKSQNVRYDYRADTRGNVLQCKKL</sequence>
<dbReference type="RefSeq" id="WP_341470772.1">
    <property type="nucleotide sequence ID" value="NZ_CP128400.1"/>
</dbReference>
<gene>
    <name evidence="2" type="ORF">HXX08_24005</name>
    <name evidence="3" type="ORF">OZ401_004487</name>
</gene>
<dbReference type="AlphaFoldDB" id="A0A8T7M9W5"/>
<evidence type="ECO:0000313" key="5">
    <source>
        <dbReference type="Proteomes" id="UP001431572"/>
    </source>
</evidence>
<dbReference type="PROSITE" id="PS51257">
    <property type="entry name" value="PROKAR_LIPOPROTEIN"/>
    <property type="match status" value="1"/>
</dbReference>
<keyword evidence="1" id="KW-0732">Signal</keyword>
<feature type="signal peptide" evidence="1">
    <location>
        <begin position="1"/>
        <end position="20"/>
    </location>
</feature>
<evidence type="ECO:0008006" key="6">
    <source>
        <dbReference type="Google" id="ProtNLM"/>
    </source>
</evidence>
<dbReference type="Proteomes" id="UP000521676">
    <property type="component" value="Unassembled WGS sequence"/>
</dbReference>
<evidence type="ECO:0000313" key="2">
    <source>
        <dbReference type="EMBL" id="NWJ48937.1"/>
    </source>
</evidence>
<reference evidence="2 4" key="1">
    <citation type="submission" date="2020-06" db="EMBL/GenBank/DDBJ databases">
        <title>Anoxygenic phototrophic Chloroflexota member uses a Type I reaction center.</title>
        <authorList>
            <person name="Tsuji J.M."/>
            <person name="Shaw N.A."/>
            <person name="Nagashima S."/>
            <person name="Venkiteswaran J."/>
            <person name="Schiff S.L."/>
            <person name="Hanada S."/>
            <person name="Tank M."/>
            <person name="Neufeld J.D."/>
        </authorList>
    </citation>
    <scope>NUCLEOTIDE SEQUENCE [LARGE SCALE GENOMIC DNA]</scope>
    <source>
        <strain evidence="2">L227-S17</strain>
    </source>
</reference>
<name>A0A8T7M9W5_9CHLR</name>
<evidence type="ECO:0000256" key="1">
    <source>
        <dbReference type="SAM" id="SignalP"/>
    </source>
</evidence>
<organism evidence="2 4">
    <name type="scientific">Candidatus Chlorohelix allophototropha</name>
    <dbReference type="NCBI Taxonomy" id="3003348"/>
    <lineage>
        <taxon>Bacteria</taxon>
        <taxon>Bacillati</taxon>
        <taxon>Chloroflexota</taxon>
        <taxon>Chloroflexia</taxon>
        <taxon>Candidatus Chloroheliales</taxon>
        <taxon>Candidatus Chloroheliaceae</taxon>
        <taxon>Candidatus Chlorohelix</taxon>
    </lineage>
</organism>